<dbReference type="Proteomes" id="UP001307889">
    <property type="component" value="Chromosome 2"/>
</dbReference>
<proteinExistence type="predicted"/>
<accession>A0ABN7AHA4</accession>
<dbReference type="EMBL" id="AP028910">
    <property type="protein sequence ID" value="BES91328.1"/>
    <property type="molecule type" value="Genomic_DNA"/>
</dbReference>
<gene>
    <name evidence="2" type="ORF">NTJ_04136</name>
</gene>
<organism evidence="2 3">
    <name type="scientific">Nesidiocoris tenuis</name>
    <dbReference type="NCBI Taxonomy" id="355587"/>
    <lineage>
        <taxon>Eukaryota</taxon>
        <taxon>Metazoa</taxon>
        <taxon>Ecdysozoa</taxon>
        <taxon>Arthropoda</taxon>
        <taxon>Hexapoda</taxon>
        <taxon>Insecta</taxon>
        <taxon>Pterygota</taxon>
        <taxon>Neoptera</taxon>
        <taxon>Paraneoptera</taxon>
        <taxon>Hemiptera</taxon>
        <taxon>Heteroptera</taxon>
        <taxon>Panheteroptera</taxon>
        <taxon>Cimicomorpha</taxon>
        <taxon>Miridae</taxon>
        <taxon>Dicyphina</taxon>
        <taxon>Nesidiocoris</taxon>
    </lineage>
</organism>
<feature type="region of interest" description="Disordered" evidence="1">
    <location>
        <begin position="26"/>
        <end position="71"/>
    </location>
</feature>
<reference evidence="2 3" key="1">
    <citation type="submission" date="2023-09" db="EMBL/GenBank/DDBJ databases">
        <title>Nesidiocoris tenuis whole genome shotgun sequence.</title>
        <authorList>
            <person name="Shibata T."/>
            <person name="Shimoda M."/>
            <person name="Kobayashi T."/>
            <person name="Uehara T."/>
        </authorList>
    </citation>
    <scope>NUCLEOTIDE SEQUENCE [LARGE SCALE GENOMIC DNA]</scope>
    <source>
        <strain evidence="2 3">Japan</strain>
    </source>
</reference>
<protein>
    <submittedName>
        <fullName evidence="2">Uncharacterized protein</fullName>
    </submittedName>
</protein>
<evidence type="ECO:0000313" key="2">
    <source>
        <dbReference type="EMBL" id="BES91328.1"/>
    </source>
</evidence>
<evidence type="ECO:0000256" key="1">
    <source>
        <dbReference type="SAM" id="MobiDB-lite"/>
    </source>
</evidence>
<sequence>MNTRQFSPTEGQEPARTHVEHISFARAAALQPRTTTDERTKLSEKGSVFSRSCEFPGNETSPPKDSKDSPTRGAYASIVIIGLPSTLRCSRLLRKEQQSFSLNKARRSSEFVVGIEMTFMKEAIPSLERGK</sequence>
<feature type="compositionally biased region" description="Basic and acidic residues" evidence="1">
    <location>
        <begin position="35"/>
        <end position="44"/>
    </location>
</feature>
<keyword evidence="3" id="KW-1185">Reference proteome</keyword>
<name>A0ABN7AHA4_9HEMI</name>
<evidence type="ECO:0000313" key="3">
    <source>
        <dbReference type="Proteomes" id="UP001307889"/>
    </source>
</evidence>